<evidence type="ECO:0000313" key="2">
    <source>
        <dbReference type="Proteomes" id="UP000202039"/>
    </source>
</evidence>
<sequence>MFDLIKYLDEKSIQYTISDKGNITVGGYLYLRSTGITALPDNFSCDSLYLDVKRISNIAYRENCGYSSRTIFAAWTGKEFRIAAGCFFGTIEDFESAVDRKYGGGTGEAYKKAGRECVAELTEKLNKSWS</sequence>
<dbReference type="EMBL" id="AP014629">
    <property type="protein sequence ID" value="BAP28925.1"/>
    <property type="molecule type" value="Genomic_DNA"/>
</dbReference>
<name>A0A077KGZ0_9CAUD</name>
<protein>
    <submittedName>
        <fullName evidence="1">Uncharacterized protein</fullName>
    </submittedName>
</protein>
<dbReference type="RefSeq" id="YP_009126657.1">
    <property type="nucleotide sequence ID" value="NC_026611.1"/>
</dbReference>
<evidence type="ECO:0000313" key="1">
    <source>
        <dbReference type="EMBL" id="BAP28925.1"/>
    </source>
</evidence>
<dbReference type="Proteomes" id="UP000202039">
    <property type="component" value="Segment"/>
</dbReference>
<organism evidence="1 2">
    <name type="scientific">Edwardsiella phage GF-2</name>
    <dbReference type="NCBI Taxonomy" id="1537091"/>
    <lineage>
        <taxon>Viruses</taxon>
        <taxon>Duplodnaviria</taxon>
        <taxon>Heunggongvirae</taxon>
        <taxon>Uroviricota</taxon>
        <taxon>Caudoviricetes</taxon>
        <taxon>Gofduovirus</taxon>
        <taxon>Gofduovirus GF2</taxon>
    </lineage>
</organism>
<dbReference type="GeneID" id="23681476"/>
<proteinExistence type="predicted"/>
<accession>A0A077KGZ0</accession>
<reference evidence="1 2" key="1">
    <citation type="journal article" date="2015" name="Arch. Virol.">
        <title>Full-genome sequence of a novel myovirus, GF-2, infecting Edwardsiella tarda: comparison with other Edwardsiella myoviral genomes.</title>
        <authorList>
            <person name="Yasuike M."/>
            <person name="Nishiki I."/>
            <person name="Iwasaki Y."/>
            <person name="Nakamura Y."/>
            <person name="Fujiwara A."/>
            <person name="Sugaya E."/>
            <person name="Kawato Y."/>
            <person name="Nagai S."/>
            <person name="Kobayashi T."/>
            <person name="Ototake M."/>
            <person name="Nakai T."/>
        </authorList>
    </citation>
    <scope>NUCLEOTIDE SEQUENCE [LARGE SCALE GENOMIC DNA]</scope>
</reference>
<keyword evidence="2" id="KW-1185">Reference proteome</keyword>
<dbReference type="KEGG" id="vg:23681476"/>